<comment type="caution">
    <text evidence="5">The sequence shown here is derived from an EMBL/GenBank/DDBJ whole genome shotgun (WGS) entry which is preliminary data.</text>
</comment>
<evidence type="ECO:0000256" key="1">
    <source>
        <dbReference type="ARBA" id="ARBA00022737"/>
    </source>
</evidence>
<dbReference type="InterPro" id="IPR056884">
    <property type="entry name" value="NPHP3-like_N"/>
</dbReference>
<dbReference type="SUPFAM" id="SSF52540">
    <property type="entry name" value="P-loop containing nucleoside triphosphate hydrolases"/>
    <property type="match status" value="1"/>
</dbReference>
<dbReference type="InterPro" id="IPR027417">
    <property type="entry name" value="P-loop_NTPase"/>
</dbReference>
<keyword evidence="2" id="KW-0732">Signal</keyword>
<dbReference type="Pfam" id="PF24883">
    <property type="entry name" value="NPHP3_N"/>
    <property type="match status" value="1"/>
</dbReference>
<dbReference type="GeneID" id="98142401"/>
<gene>
    <name evidence="5" type="ORF">BJX67DRAFT_320949</name>
</gene>
<dbReference type="Gene3D" id="3.40.50.1580">
    <property type="entry name" value="Nucleoside phosphorylase domain"/>
    <property type="match status" value="1"/>
</dbReference>
<feature type="domain" description="Nephrocystin 3-like N-terminal" evidence="4">
    <location>
        <begin position="361"/>
        <end position="526"/>
    </location>
</feature>
<evidence type="ECO:0000313" key="6">
    <source>
        <dbReference type="Proteomes" id="UP001610432"/>
    </source>
</evidence>
<organism evidence="5 6">
    <name type="scientific">Aspergillus lucknowensis</name>
    <dbReference type="NCBI Taxonomy" id="176173"/>
    <lineage>
        <taxon>Eukaryota</taxon>
        <taxon>Fungi</taxon>
        <taxon>Dikarya</taxon>
        <taxon>Ascomycota</taxon>
        <taxon>Pezizomycotina</taxon>
        <taxon>Eurotiomycetes</taxon>
        <taxon>Eurotiomycetidae</taxon>
        <taxon>Eurotiales</taxon>
        <taxon>Aspergillaceae</taxon>
        <taxon>Aspergillus</taxon>
        <taxon>Aspergillus subgen. Nidulantes</taxon>
    </lineage>
</organism>
<dbReference type="InterPro" id="IPR035994">
    <property type="entry name" value="Nucleoside_phosphorylase_sf"/>
</dbReference>
<dbReference type="Gene3D" id="3.40.50.300">
    <property type="entry name" value="P-loop containing nucleotide triphosphate hydrolases"/>
    <property type="match status" value="1"/>
</dbReference>
<evidence type="ECO:0000313" key="5">
    <source>
        <dbReference type="EMBL" id="KAL2869756.1"/>
    </source>
</evidence>
<sequence length="960" mass="107397">MPPRRHDDYNAAWICALPLELAAACAMLDECHDPLPLERDSRDNNTYFLGRIGTHNVAIVCLPYGVTGTVSAARVVNQMLATFRHIKFGLMIGIGGGAPSERHDIRLGDVVVGKPTGLLGGVVQYDFGKTVQKGRFERTGMLNKPSEILLTAMSNLQARHFMEGHHIDSTIQRMLNTYPPMRSQYTRPGMESDRLYQADYEHPDGEQTCSACDMEKLMRRQPRPSDTAQPYVHYGLIASGDQVVRHGGMRDQLRKELDVLCFEMEAAGLMDSFPCLVIRGISDYADSHKNDCWQGYAAAAAAAYAKELMQVIPAAHRDDPSPLGGSPDLGANNQRFLVQEWLAPASVKDDLFTHQQNYMEGSCDWALQTAELNSFLATDNESGILRIGGAPGSGKSTLTGFVVRCLLEAGNPRLLYFFCKGADEGKNQHFQVLRTLLSQLLQVEDVARLFPMVDKLRLQSGKKHAESFATLCEAFLLGLTMLSTDSQLYIVVDALDECESGCLLASSVIDSLNAAKRPYKLLLTSREDPDLLDLVHRYQERRTISGSPPFHELVLFPSRVRLPVIAYVEQRVSQFQHIKATPLGYRVLKEVSSAADGSWLYARLILDEIERLPSAAAVARQLQAIPSGLMQLYQTIFATMGEALSPIELRLAQQVILWIDVTDFVLVGRGALDREILDLVFQAANSGDEVFDSIDLARKLCSPIISLKALPTQNSHISRFQINFVHHTAMQFVRQSAKRDAAITTVPEILRPQPLKALHRANTAVWYYDHSERCSSLLSFLREHAEGRFESHLGAYFEMAYGLWDAFCLETLPDCLDNDDLVQASTLCTHLTDFLLSERCLKWVEMAMIINYSRGYVDLFRNVTTALSCANKALTIVDHDPAGKKLPAFQAFSRARHQFFSDYAYVIFCTGPVVSLFARASARKVVHRPDGFENRDLAKKLYSLGEKWAYLYTKLRNDRD</sequence>
<proteinExistence type="predicted"/>
<keyword evidence="1" id="KW-0677">Repeat</keyword>
<keyword evidence="6" id="KW-1185">Reference proteome</keyword>
<evidence type="ECO:0000256" key="2">
    <source>
        <dbReference type="SAM" id="SignalP"/>
    </source>
</evidence>
<dbReference type="Proteomes" id="UP001610432">
    <property type="component" value="Unassembled WGS sequence"/>
</dbReference>
<dbReference type="PANTHER" id="PTHR46082">
    <property type="entry name" value="ATP/GTP-BINDING PROTEIN-RELATED"/>
    <property type="match status" value="1"/>
</dbReference>
<dbReference type="SUPFAM" id="SSF53167">
    <property type="entry name" value="Purine and uridine phosphorylases"/>
    <property type="match status" value="1"/>
</dbReference>
<dbReference type="InterPro" id="IPR000845">
    <property type="entry name" value="Nucleoside_phosphorylase_d"/>
</dbReference>
<feature type="domain" description="Nucleoside phosphorylase" evidence="3">
    <location>
        <begin position="13"/>
        <end position="290"/>
    </location>
</feature>
<evidence type="ECO:0000259" key="4">
    <source>
        <dbReference type="Pfam" id="PF24883"/>
    </source>
</evidence>
<reference evidence="5 6" key="1">
    <citation type="submission" date="2024-07" db="EMBL/GenBank/DDBJ databases">
        <title>Section-level genome sequencing and comparative genomics of Aspergillus sections Usti and Cavernicolus.</title>
        <authorList>
            <consortium name="Lawrence Berkeley National Laboratory"/>
            <person name="Nybo J.L."/>
            <person name="Vesth T.C."/>
            <person name="Theobald S."/>
            <person name="Frisvad J.C."/>
            <person name="Larsen T.O."/>
            <person name="Kjaerboelling I."/>
            <person name="Rothschild-Mancinelli K."/>
            <person name="Lyhne E.K."/>
            <person name="Kogle M.E."/>
            <person name="Barry K."/>
            <person name="Clum A."/>
            <person name="Na H."/>
            <person name="Ledsgaard L."/>
            <person name="Lin J."/>
            <person name="Lipzen A."/>
            <person name="Kuo A."/>
            <person name="Riley R."/>
            <person name="Mondo S."/>
            <person name="Labutti K."/>
            <person name="Haridas S."/>
            <person name="Pangalinan J."/>
            <person name="Salamov A.A."/>
            <person name="Simmons B.A."/>
            <person name="Magnuson J.K."/>
            <person name="Chen J."/>
            <person name="Drula E."/>
            <person name="Henrissat B."/>
            <person name="Wiebenga A."/>
            <person name="Lubbers R.J."/>
            <person name="Gomes A.C."/>
            <person name="Macurrencykelacurrency M.R."/>
            <person name="Stajich J."/>
            <person name="Grigoriev I.V."/>
            <person name="Mortensen U.H."/>
            <person name="De Vries R.P."/>
            <person name="Baker S.E."/>
            <person name="Andersen M.R."/>
        </authorList>
    </citation>
    <scope>NUCLEOTIDE SEQUENCE [LARGE SCALE GENOMIC DNA]</scope>
    <source>
        <strain evidence="5 6">CBS 449.75</strain>
    </source>
</reference>
<feature type="chain" id="PRO_5046499810" description="Nucleoside phosphorylase domain-containing protein" evidence="2">
    <location>
        <begin position="27"/>
        <end position="960"/>
    </location>
</feature>
<dbReference type="EMBL" id="JBFXLQ010000008">
    <property type="protein sequence ID" value="KAL2869756.1"/>
    <property type="molecule type" value="Genomic_DNA"/>
</dbReference>
<dbReference type="CDD" id="cd09008">
    <property type="entry name" value="MTAN"/>
    <property type="match status" value="1"/>
</dbReference>
<dbReference type="InterPro" id="IPR053137">
    <property type="entry name" value="NLR-like"/>
</dbReference>
<dbReference type="PANTHER" id="PTHR46082:SF11">
    <property type="entry name" value="AAA+ ATPASE DOMAIN-CONTAINING PROTEIN-RELATED"/>
    <property type="match status" value="1"/>
</dbReference>
<evidence type="ECO:0000259" key="3">
    <source>
        <dbReference type="Pfam" id="PF01048"/>
    </source>
</evidence>
<feature type="signal peptide" evidence="2">
    <location>
        <begin position="1"/>
        <end position="26"/>
    </location>
</feature>
<protein>
    <recommendedName>
        <fullName evidence="7">Nucleoside phosphorylase domain-containing protein</fullName>
    </recommendedName>
</protein>
<dbReference type="RefSeq" id="XP_070888735.1">
    <property type="nucleotide sequence ID" value="XM_071027329.1"/>
</dbReference>
<evidence type="ECO:0008006" key="7">
    <source>
        <dbReference type="Google" id="ProtNLM"/>
    </source>
</evidence>
<name>A0ABR4LZ68_9EURO</name>
<dbReference type="Pfam" id="PF01048">
    <property type="entry name" value="PNP_UDP_1"/>
    <property type="match status" value="1"/>
</dbReference>
<accession>A0ABR4LZ68</accession>